<comment type="catalytic activity">
    <reaction evidence="6 7 8">
        <text>alpha-D-glucose 6-phosphate = beta-D-fructose 6-phosphate</text>
        <dbReference type="Rhea" id="RHEA:11816"/>
        <dbReference type="ChEBI" id="CHEBI:57634"/>
        <dbReference type="ChEBI" id="CHEBI:58225"/>
        <dbReference type="EC" id="5.3.1.9"/>
    </reaction>
</comment>
<name>A0ABX7MAM4_9RHOO</name>
<dbReference type="Pfam" id="PF00342">
    <property type="entry name" value="PGI"/>
    <property type="match status" value="1"/>
</dbReference>
<keyword evidence="7" id="KW-0963">Cytoplasm</keyword>
<evidence type="ECO:0000256" key="6">
    <source>
        <dbReference type="ARBA" id="ARBA00029321"/>
    </source>
</evidence>
<keyword evidence="5 7" id="KW-0413">Isomerase</keyword>
<comment type="function">
    <text evidence="7">Catalyzes the reversible isomerization of glucose-6-phosphate to fructose-6-phosphate.</text>
</comment>
<evidence type="ECO:0000256" key="4">
    <source>
        <dbReference type="ARBA" id="ARBA00023152"/>
    </source>
</evidence>
<dbReference type="RefSeq" id="WP_206256158.1">
    <property type="nucleotide sequence ID" value="NZ_CP071060.1"/>
</dbReference>
<dbReference type="PRINTS" id="PR00662">
    <property type="entry name" value="G6PISOMERASE"/>
</dbReference>
<evidence type="ECO:0000256" key="3">
    <source>
        <dbReference type="ARBA" id="ARBA00022432"/>
    </source>
</evidence>
<evidence type="ECO:0000256" key="1">
    <source>
        <dbReference type="ARBA" id="ARBA00004926"/>
    </source>
</evidence>
<comment type="pathway">
    <text evidence="1 7 8">Carbohydrate degradation; glycolysis; D-glyceraldehyde 3-phosphate and glycerone phosphate from D-glucose: step 2/4.</text>
</comment>
<dbReference type="InterPro" id="IPR035482">
    <property type="entry name" value="SIS_PGI_2"/>
</dbReference>
<dbReference type="Gene3D" id="1.10.1390.10">
    <property type="match status" value="1"/>
</dbReference>
<dbReference type="InterPro" id="IPR035476">
    <property type="entry name" value="SIS_PGI_1"/>
</dbReference>
<dbReference type="PROSITE" id="PS00765">
    <property type="entry name" value="P_GLUCOSE_ISOMERASE_1"/>
    <property type="match status" value="1"/>
</dbReference>
<dbReference type="CDD" id="cd05016">
    <property type="entry name" value="SIS_PGI_2"/>
    <property type="match status" value="1"/>
</dbReference>
<comment type="subcellular location">
    <subcellularLocation>
        <location evidence="7">Cytoplasm</location>
    </subcellularLocation>
</comment>
<dbReference type="EMBL" id="CP071060">
    <property type="protein sequence ID" value="QSI78789.1"/>
    <property type="molecule type" value="Genomic_DNA"/>
</dbReference>
<gene>
    <name evidence="7 9" type="primary">pgi</name>
    <name evidence="9" type="ORF">JY500_09360</name>
</gene>
<dbReference type="GO" id="GO:0004347">
    <property type="term" value="F:glucose-6-phosphate isomerase activity"/>
    <property type="evidence" value="ECO:0007669"/>
    <property type="project" value="UniProtKB-EC"/>
</dbReference>
<protein>
    <recommendedName>
        <fullName evidence="7">Glucose-6-phosphate isomerase</fullName>
        <shortName evidence="7">GPI</shortName>
        <ecNumber evidence="7">5.3.1.9</ecNumber>
    </recommendedName>
    <alternativeName>
        <fullName evidence="7">Phosphoglucose isomerase</fullName>
        <shortName evidence="7">PGI</shortName>
    </alternativeName>
    <alternativeName>
        <fullName evidence="7">Phosphohexose isomerase</fullName>
        <shortName evidence="7">PHI</shortName>
    </alternativeName>
</protein>
<evidence type="ECO:0000256" key="2">
    <source>
        <dbReference type="ARBA" id="ARBA00006604"/>
    </source>
</evidence>
<keyword evidence="4 7" id="KW-0324">Glycolysis</keyword>
<dbReference type="InterPro" id="IPR046348">
    <property type="entry name" value="SIS_dom_sf"/>
</dbReference>
<comment type="similarity">
    <text evidence="2 7 8">Belongs to the GPI family.</text>
</comment>
<keyword evidence="10" id="KW-1185">Reference proteome</keyword>
<dbReference type="InterPro" id="IPR023096">
    <property type="entry name" value="G6P_Isomerase_C"/>
</dbReference>
<evidence type="ECO:0000256" key="8">
    <source>
        <dbReference type="RuleBase" id="RU000612"/>
    </source>
</evidence>
<dbReference type="Proteomes" id="UP000663570">
    <property type="component" value="Chromosome"/>
</dbReference>
<evidence type="ECO:0000313" key="10">
    <source>
        <dbReference type="Proteomes" id="UP000663570"/>
    </source>
</evidence>
<dbReference type="SUPFAM" id="SSF53697">
    <property type="entry name" value="SIS domain"/>
    <property type="match status" value="1"/>
</dbReference>
<dbReference type="CDD" id="cd05015">
    <property type="entry name" value="SIS_PGI_1"/>
    <property type="match status" value="1"/>
</dbReference>
<reference evidence="9 10" key="1">
    <citation type="submission" date="2021-02" db="EMBL/GenBank/DDBJ databases">
        <title>Niveibacterium changnyeongensis HC41.</title>
        <authorList>
            <person name="Kang M."/>
        </authorList>
    </citation>
    <scope>NUCLEOTIDE SEQUENCE [LARGE SCALE GENOMIC DNA]</scope>
    <source>
        <strain evidence="9 10">HC41</strain>
    </source>
</reference>
<dbReference type="PROSITE" id="PS51463">
    <property type="entry name" value="P_GLUCOSE_ISOMERASE_3"/>
    <property type="match status" value="1"/>
</dbReference>
<organism evidence="9 10">
    <name type="scientific">Niveibacterium microcysteis</name>
    <dbReference type="NCBI Taxonomy" id="2811415"/>
    <lineage>
        <taxon>Bacteria</taxon>
        <taxon>Pseudomonadati</taxon>
        <taxon>Pseudomonadota</taxon>
        <taxon>Betaproteobacteria</taxon>
        <taxon>Rhodocyclales</taxon>
        <taxon>Rhodocyclaceae</taxon>
        <taxon>Niveibacterium</taxon>
    </lineage>
</organism>
<evidence type="ECO:0000256" key="5">
    <source>
        <dbReference type="ARBA" id="ARBA00023235"/>
    </source>
</evidence>
<sequence>MNPSSTGAWKALAQHAEQWKKLHLREVFSEDPERAQRYVADACGIQLDYSKNRVSDETLALLRQLADETGVQARRDAMFRGEKINSTENRAVLHVALRNRSNTPITVDGENVMPGVNEVLERMFAFADTVRSGAWKGRTGESITDVVNIGIGGSDLGPLMVCEALKPYAHDSIKMHFVSNVDGAQIAQTLRKLNPATTLFIIASKTFTTIETLTNAHTARDWFLASGASEADIAKHFVAVSTNGAAVSKFGISTDNMFGFWDWVGGRYSLWSAIGLPIVLSIGPDNFKALLGGAHAMDEHFRTAPAEKNLPMLLGLIGVWYANFLGSPSVVIAPYNQNLHRLPAYLQQLDMESNGKGVRSEGDKVDYATGPIIWGEPGINGQHAYFQLLHQGTHLIPLDFILALEQSDMDPKHHAVLIASCFAQAAALMRGKTPDEVRAELDKAGVTGERADMLVKHRTFDGNRPSNMMLLDKLDPAHLGALIALYEHKVFVQGAVWGINSYDQWGVELGKQLASGIERALKGGGGELDYDASTQRLIGTARSRLSLDR</sequence>
<accession>A0ABX7MAM4</accession>
<feature type="active site" evidence="7">
    <location>
        <position position="383"/>
    </location>
</feature>
<keyword evidence="3 7" id="KW-0312">Gluconeogenesis</keyword>
<dbReference type="HAMAP" id="MF_00473">
    <property type="entry name" value="G6P_isomerase"/>
    <property type="match status" value="1"/>
</dbReference>
<comment type="pathway">
    <text evidence="7">Carbohydrate biosynthesis; gluconeogenesis.</text>
</comment>
<proteinExistence type="inferred from homology"/>
<evidence type="ECO:0000313" key="9">
    <source>
        <dbReference type="EMBL" id="QSI78789.1"/>
    </source>
</evidence>
<dbReference type="Gene3D" id="3.40.50.10490">
    <property type="entry name" value="Glucose-6-phosphate isomerase like protein, domain 1"/>
    <property type="match status" value="2"/>
</dbReference>
<feature type="active site" evidence="7">
    <location>
        <position position="511"/>
    </location>
</feature>
<dbReference type="NCBIfam" id="NF001211">
    <property type="entry name" value="PRK00179.1"/>
    <property type="match status" value="1"/>
</dbReference>
<dbReference type="EC" id="5.3.1.9" evidence="7"/>
<dbReference type="PROSITE" id="PS00174">
    <property type="entry name" value="P_GLUCOSE_ISOMERASE_2"/>
    <property type="match status" value="1"/>
</dbReference>
<dbReference type="PANTHER" id="PTHR11469:SF1">
    <property type="entry name" value="GLUCOSE-6-PHOSPHATE ISOMERASE"/>
    <property type="match status" value="1"/>
</dbReference>
<dbReference type="InterPro" id="IPR018189">
    <property type="entry name" value="Phosphoglucose_isomerase_CS"/>
</dbReference>
<feature type="active site" description="Proton donor" evidence="7">
    <location>
        <position position="352"/>
    </location>
</feature>
<evidence type="ECO:0000256" key="7">
    <source>
        <dbReference type="HAMAP-Rule" id="MF_00473"/>
    </source>
</evidence>
<dbReference type="PANTHER" id="PTHR11469">
    <property type="entry name" value="GLUCOSE-6-PHOSPHATE ISOMERASE"/>
    <property type="match status" value="1"/>
</dbReference>
<dbReference type="InterPro" id="IPR001672">
    <property type="entry name" value="G6P_Isomerase"/>
</dbReference>